<comment type="caution">
    <text evidence="1">The sequence shown here is derived from an EMBL/GenBank/DDBJ whole genome shotgun (WGS) entry which is preliminary data.</text>
</comment>
<evidence type="ECO:0000313" key="1">
    <source>
        <dbReference type="EMBL" id="CAH3178481.1"/>
    </source>
</evidence>
<keyword evidence="2" id="KW-1185">Reference proteome</keyword>
<reference evidence="1 2" key="1">
    <citation type="submission" date="2022-05" db="EMBL/GenBank/DDBJ databases">
        <authorList>
            <consortium name="Genoscope - CEA"/>
            <person name="William W."/>
        </authorList>
    </citation>
    <scope>NUCLEOTIDE SEQUENCE [LARGE SCALE GENOMIC DNA]</scope>
</reference>
<name>A0ABN8RGR1_9CNID</name>
<protein>
    <recommendedName>
        <fullName evidence="3">RNA-directed DNA polymerase</fullName>
    </recommendedName>
</protein>
<gene>
    <name evidence="1" type="ORF">PLOB_00020358</name>
</gene>
<proteinExistence type="predicted"/>
<organism evidence="1 2">
    <name type="scientific">Porites lobata</name>
    <dbReference type="NCBI Taxonomy" id="104759"/>
    <lineage>
        <taxon>Eukaryota</taxon>
        <taxon>Metazoa</taxon>
        <taxon>Cnidaria</taxon>
        <taxon>Anthozoa</taxon>
        <taxon>Hexacorallia</taxon>
        <taxon>Scleractinia</taxon>
        <taxon>Fungiina</taxon>
        <taxon>Poritidae</taxon>
        <taxon>Porites</taxon>
    </lineage>
</organism>
<sequence>MIDLLINRKRKNSPTVSKIVYNNKCYTSKLNICNQLNTYFVNVGPTLSAQLPNHINSNPTRYITRNFPNSFMFRYIHSHEVRDLITNLTTDKSCIGVPAKHCTSLLQLKQLYYNLIYPYISYAITSWGSAFTTQIKKIQTKQNHVIRLMFFATLFGPDTDSTLPLLNLLDLLTVTNIYKLQLLNFTHQWHSKKLPNIFNQHFRYASEVHTYNTRYASKSNFYKPRSRTNIGKQTTAAMATELWQQLPTHIKDLSTYNFPK</sequence>
<accession>A0ABN8RGR1</accession>
<dbReference type="Proteomes" id="UP001159405">
    <property type="component" value="Unassembled WGS sequence"/>
</dbReference>
<evidence type="ECO:0000313" key="2">
    <source>
        <dbReference type="Proteomes" id="UP001159405"/>
    </source>
</evidence>
<dbReference type="EMBL" id="CALNXK010000240">
    <property type="protein sequence ID" value="CAH3178481.1"/>
    <property type="molecule type" value="Genomic_DNA"/>
</dbReference>
<evidence type="ECO:0008006" key="3">
    <source>
        <dbReference type="Google" id="ProtNLM"/>
    </source>
</evidence>
<feature type="non-terminal residue" evidence="1">
    <location>
        <position position="260"/>
    </location>
</feature>